<protein>
    <recommendedName>
        <fullName evidence="8">Abasic site processing protein</fullName>
        <ecNumber evidence="8">3.4.-.-</ecNumber>
    </recommendedName>
</protein>
<dbReference type="Gene3D" id="3.90.1680.10">
    <property type="entry name" value="SOS response associated peptidase-like"/>
    <property type="match status" value="1"/>
</dbReference>
<evidence type="ECO:0000256" key="2">
    <source>
        <dbReference type="ARBA" id="ARBA00022670"/>
    </source>
</evidence>
<evidence type="ECO:0000256" key="8">
    <source>
        <dbReference type="RuleBase" id="RU364100"/>
    </source>
</evidence>
<evidence type="ECO:0000313" key="10">
    <source>
        <dbReference type="Proteomes" id="UP000295021"/>
    </source>
</evidence>
<dbReference type="GO" id="GO:0006508">
    <property type="term" value="P:proteolysis"/>
    <property type="evidence" value="ECO:0007669"/>
    <property type="project" value="UniProtKB-KW"/>
</dbReference>
<evidence type="ECO:0000256" key="1">
    <source>
        <dbReference type="ARBA" id="ARBA00008136"/>
    </source>
</evidence>
<gene>
    <name evidence="9" type="ORF">EV131_113165</name>
</gene>
<keyword evidence="2 8" id="KW-0645">Protease</keyword>
<dbReference type="EMBL" id="SMBI01000013">
    <property type="protein sequence ID" value="TCU19565.1"/>
    <property type="molecule type" value="Genomic_DNA"/>
</dbReference>
<dbReference type="GO" id="GO:0003697">
    <property type="term" value="F:single-stranded DNA binding"/>
    <property type="evidence" value="ECO:0007669"/>
    <property type="project" value="InterPro"/>
</dbReference>
<dbReference type="SUPFAM" id="SSF143081">
    <property type="entry name" value="BB1717-like"/>
    <property type="match status" value="1"/>
</dbReference>
<reference evidence="9 10" key="1">
    <citation type="submission" date="2019-03" db="EMBL/GenBank/DDBJ databases">
        <title>Genomic Encyclopedia of Type Strains, Phase IV (KMG-V): Genome sequencing to study the core and pangenomes of soil and plant-associated prokaryotes.</title>
        <authorList>
            <person name="Whitman W."/>
        </authorList>
    </citation>
    <scope>NUCLEOTIDE SEQUENCE [LARGE SCALE GENOMIC DNA]</scope>
    <source>
        <strain evidence="9 10">FB403</strain>
    </source>
</reference>
<accession>A0AAX2QFJ3</accession>
<evidence type="ECO:0000313" key="9">
    <source>
        <dbReference type="EMBL" id="TCU19565.1"/>
    </source>
</evidence>
<evidence type="ECO:0000256" key="6">
    <source>
        <dbReference type="ARBA" id="ARBA00023125"/>
    </source>
</evidence>
<sequence>MCSRVYIKVSLHEVQRRFAFAGQGNLEGLIDRIPRYNGAPRLVYAIIIQGAEPGTDIRAPVFEMAGWGLVPALMKPSDRRLPLINVRCEYIATHGLSRPAYRSRRCLIPVNGFFEWKYANGRDKQPYAVAMKTDVLFALAGIWEVWRHPAGIDIRTFAVITCPSNEMMATISKRMPVILRQKDYERWLSPDPNPSDLMKPYPAELMTMWPTGRGVDSLKNTGAEIINPVNLDPQSSELSA</sequence>
<dbReference type="AlphaFoldDB" id="A0AAX2QFJ3"/>
<dbReference type="Proteomes" id="UP000295021">
    <property type="component" value="Unassembled WGS sequence"/>
</dbReference>
<evidence type="ECO:0000256" key="7">
    <source>
        <dbReference type="ARBA" id="ARBA00023239"/>
    </source>
</evidence>
<keyword evidence="5" id="KW-0190">Covalent protein-DNA linkage</keyword>
<evidence type="ECO:0000256" key="3">
    <source>
        <dbReference type="ARBA" id="ARBA00022763"/>
    </source>
</evidence>
<keyword evidence="3" id="KW-0227">DNA damage</keyword>
<comment type="caution">
    <text evidence="9">The sequence shown here is derived from an EMBL/GenBank/DDBJ whole genome shotgun (WGS) entry which is preliminary data.</text>
</comment>
<dbReference type="RefSeq" id="WP_132613615.1">
    <property type="nucleotide sequence ID" value="NZ_JAAXQZ010000021.1"/>
</dbReference>
<keyword evidence="6" id="KW-0238">DNA-binding</keyword>
<dbReference type="GO" id="GO:0008233">
    <property type="term" value="F:peptidase activity"/>
    <property type="evidence" value="ECO:0007669"/>
    <property type="project" value="UniProtKB-KW"/>
</dbReference>
<proteinExistence type="inferred from homology"/>
<dbReference type="GO" id="GO:0106300">
    <property type="term" value="P:protein-DNA covalent cross-linking repair"/>
    <property type="evidence" value="ECO:0007669"/>
    <property type="project" value="InterPro"/>
</dbReference>
<name>A0AAX2QFJ3_9HYPH</name>
<dbReference type="InterPro" id="IPR036590">
    <property type="entry name" value="SRAP-like"/>
</dbReference>
<evidence type="ECO:0000256" key="4">
    <source>
        <dbReference type="ARBA" id="ARBA00022801"/>
    </source>
</evidence>
<dbReference type="PANTHER" id="PTHR13604">
    <property type="entry name" value="DC12-RELATED"/>
    <property type="match status" value="1"/>
</dbReference>
<dbReference type="EC" id="3.4.-.-" evidence="8"/>
<dbReference type="GO" id="GO:0016829">
    <property type="term" value="F:lyase activity"/>
    <property type="evidence" value="ECO:0007669"/>
    <property type="project" value="UniProtKB-KW"/>
</dbReference>
<dbReference type="Pfam" id="PF02586">
    <property type="entry name" value="SRAP"/>
    <property type="match status" value="1"/>
</dbReference>
<keyword evidence="4 8" id="KW-0378">Hydrolase</keyword>
<dbReference type="PANTHER" id="PTHR13604:SF0">
    <property type="entry name" value="ABASIC SITE PROCESSING PROTEIN HMCES"/>
    <property type="match status" value="1"/>
</dbReference>
<comment type="similarity">
    <text evidence="1 8">Belongs to the SOS response-associated peptidase family.</text>
</comment>
<organism evidence="9 10">
    <name type="scientific">Rhizobium laguerreae</name>
    <dbReference type="NCBI Taxonomy" id="1076926"/>
    <lineage>
        <taxon>Bacteria</taxon>
        <taxon>Pseudomonadati</taxon>
        <taxon>Pseudomonadota</taxon>
        <taxon>Alphaproteobacteria</taxon>
        <taxon>Hyphomicrobiales</taxon>
        <taxon>Rhizobiaceae</taxon>
        <taxon>Rhizobium/Agrobacterium group</taxon>
        <taxon>Rhizobium</taxon>
    </lineage>
</organism>
<keyword evidence="7" id="KW-0456">Lyase</keyword>
<dbReference type="InterPro" id="IPR003738">
    <property type="entry name" value="SRAP"/>
</dbReference>
<evidence type="ECO:0000256" key="5">
    <source>
        <dbReference type="ARBA" id="ARBA00023124"/>
    </source>
</evidence>